<keyword evidence="2 5" id="KW-0812">Transmembrane</keyword>
<feature type="transmembrane region" description="Helical" evidence="5">
    <location>
        <begin position="127"/>
        <end position="147"/>
    </location>
</feature>
<keyword evidence="4 5" id="KW-0472">Membrane</keyword>
<proteinExistence type="predicted"/>
<dbReference type="Proteomes" id="UP000026249">
    <property type="component" value="Unassembled WGS sequence"/>
</dbReference>
<feature type="transmembrane region" description="Helical" evidence="5">
    <location>
        <begin position="310"/>
        <end position="328"/>
    </location>
</feature>
<dbReference type="InterPro" id="IPR032808">
    <property type="entry name" value="DoxX"/>
</dbReference>
<gene>
    <name evidence="6" type="ORF">ACMU_08495</name>
</gene>
<organism evidence="6 7">
    <name type="scientific">Actibacterium mucosum KCTC 23349</name>
    <dbReference type="NCBI Taxonomy" id="1454373"/>
    <lineage>
        <taxon>Bacteria</taxon>
        <taxon>Pseudomonadati</taxon>
        <taxon>Pseudomonadota</taxon>
        <taxon>Alphaproteobacteria</taxon>
        <taxon>Rhodobacterales</taxon>
        <taxon>Roseobacteraceae</taxon>
        <taxon>Actibacterium</taxon>
    </lineage>
</organism>
<reference evidence="6 7" key="1">
    <citation type="submission" date="2014-03" db="EMBL/GenBank/DDBJ databases">
        <title>Draft Genome Sequence of Actibacterium mucosum KCTC 23349, a Marine Alphaproteobacterium with Complex Ionic Requirements Isolated from Mediterranean Seawater at Malvarrosa Beach, Valencia, Spain.</title>
        <authorList>
            <person name="Arahal D.R."/>
            <person name="Shao Z."/>
            <person name="Lai Q."/>
            <person name="Pujalte M.J."/>
        </authorList>
    </citation>
    <scope>NUCLEOTIDE SEQUENCE [LARGE SCALE GENOMIC DNA]</scope>
    <source>
        <strain evidence="6 7">KCTC 23349</strain>
    </source>
</reference>
<evidence type="ECO:0000256" key="5">
    <source>
        <dbReference type="SAM" id="Phobius"/>
    </source>
</evidence>
<evidence type="ECO:0000256" key="2">
    <source>
        <dbReference type="ARBA" id="ARBA00022692"/>
    </source>
</evidence>
<name>A0A037ZJL1_9RHOB</name>
<dbReference type="AlphaFoldDB" id="A0A037ZJL1"/>
<keyword evidence="7" id="KW-1185">Reference proteome</keyword>
<dbReference type="STRING" id="1454373.ACMU_08495"/>
<evidence type="ECO:0000256" key="1">
    <source>
        <dbReference type="ARBA" id="ARBA00004141"/>
    </source>
</evidence>
<feature type="transmembrane region" description="Helical" evidence="5">
    <location>
        <begin position="280"/>
        <end position="298"/>
    </location>
</feature>
<evidence type="ECO:0000313" key="6">
    <source>
        <dbReference type="EMBL" id="KAJ55804.1"/>
    </source>
</evidence>
<dbReference type="EMBL" id="JFKE01000003">
    <property type="protein sequence ID" value="KAJ55804.1"/>
    <property type="molecule type" value="Genomic_DNA"/>
</dbReference>
<protein>
    <recommendedName>
        <fullName evidence="8">DoxX family protein</fullName>
    </recommendedName>
</protein>
<feature type="transmembrane region" description="Helical" evidence="5">
    <location>
        <begin position="154"/>
        <end position="171"/>
    </location>
</feature>
<accession>A0A037ZJL1</accession>
<evidence type="ECO:0000256" key="3">
    <source>
        <dbReference type="ARBA" id="ARBA00022989"/>
    </source>
</evidence>
<feature type="transmembrane region" description="Helical" evidence="5">
    <location>
        <begin position="256"/>
        <end position="274"/>
    </location>
</feature>
<comment type="caution">
    <text evidence="6">The sequence shown here is derived from an EMBL/GenBank/DDBJ whole genome shotgun (WGS) entry which is preliminary data.</text>
</comment>
<sequence length="351" mass="38696">MLDFSSNQTGLPRNTRCVAWVGLTAMLGVILASPSHAHVRWFVANDALQQHVIEPFRLFEPAVLIWIAIAAVLVAIAIVLDLKLPTPPIAPTKIRHDVMELMRILTGMSLLLTAYDGGLIAPHLQATGYLGGSLLFLQAGIGILLLSNHFLHHAALLMLLMYVGLLTQFGVVRTIEYINFVGIALFTLFNYFPNEDLRTRLKPYSVDVLRIFTGLSLMILGYFEKLHPAALGQVFIADFSWNFMPLVGFDWFDDRLFVLSAGVMEIVFGLILVLGVVTRLNILAVAGLMLCSNLVFILQQNKDAALMEFIGHLPIIATALILLLLGYGQRLKVTTVFSSRAQRAVTGLTNA</sequence>
<feature type="transmembrane region" description="Helical" evidence="5">
    <location>
        <begin position="177"/>
        <end position="192"/>
    </location>
</feature>
<dbReference type="Pfam" id="PF07681">
    <property type="entry name" value="DoxX"/>
    <property type="match status" value="1"/>
</dbReference>
<evidence type="ECO:0000313" key="7">
    <source>
        <dbReference type="Proteomes" id="UP000026249"/>
    </source>
</evidence>
<evidence type="ECO:0000256" key="4">
    <source>
        <dbReference type="ARBA" id="ARBA00023136"/>
    </source>
</evidence>
<evidence type="ECO:0008006" key="8">
    <source>
        <dbReference type="Google" id="ProtNLM"/>
    </source>
</evidence>
<comment type="subcellular location">
    <subcellularLocation>
        <location evidence="1">Membrane</location>
        <topology evidence="1">Multi-pass membrane protein</topology>
    </subcellularLocation>
</comment>
<keyword evidence="3 5" id="KW-1133">Transmembrane helix</keyword>
<feature type="transmembrane region" description="Helical" evidence="5">
    <location>
        <begin position="101"/>
        <end position="121"/>
    </location>
</feature>
<feature type="transmembrane region" description="Helical" evidence="5">
    <location>
        <begin position="61"/>
        <end position="80"/>
    </location>
</feature>